<dbReference type="Proteomes" id="UP001162156">
    <property type="component" value="Unassembled WGS sequence"/>
</dbReference>
<dbReference type="InterPro" id="IPR035965">
    <property type="entry name" value="PAS-like_dom_sf"/>
</dbReference>
<dbReference type="GO" id="GO:0051287">
    <property type="term" value="F:NAD binding"/>
    <property type="evidence" value="ECO:0007669"/>
    <property type="project" value="InterPro"/>
</dbReference>
<dbReference type="Gene3D" id="3.30.450.20">
    <property type="entry name" value="PAS domain"/>
    <property type="match status" value="1"/>
</dbReference>
<evidence type="ECO:0000256" key="5">
    <source>
        <dbReference type="ARBA" id="ARBA00023242"/>
    </source>
</evidence>
<dbReference type="PANTHER" id="PTHR23043">
    <property type="entry name" value="HYPOXIA-INDUCIBLE FACTOR 1 ALPHA"/>
    <property type="match status" value="1"/>
</dbReference>
<reference evidence="8" key="1">
    <citation type="journal article" date="2023" name="Insect Mol. Biol.">
        <title>Genome sequencing provides insights into the evolution of gene families encoding plant cell wall-degrading enzymes in longhorned beetles.</title>
        <authorList>
            <person name="Shin N.R."/>
            <person name="Okamura Y."/>
            <person name="Kirsch R."/>
            <person name="Pauchet Y."/>
        </authorList>
    </citation>
    <scope>NUCLEOTIDE SEQUENCE</scope>
    <source>
        <strain evidence="8">RBIC_L_NR</strain>
    </source>
</reference>
<sequence>MQKKFKVESLTREQIWPLADYITVHTPLIPETRNLICESVLNKCKKGVRIVNVAKGGIINELDLLHTLKSGQCGGAALDVFEKEPPTDKITLELIQKVEDSKVIATPHLGASTTEAQVRVAVEVSEQFISLTTRSQKYASLPGIINRTVLEKLISVDPMLTVLRNIGGSGPYEAGCYQNMGLVAIGHSLPPSAITEIKLHTNMFMFRASLDLKLIFLDARVAQLTGYEPQDLIEKTLYHYVHESDILALRYSHHQLLHKGQVTTNDFEAKEFVLNLAQGSPREEVPSSPQSPLHTPARIISSQ</sequence>
<evidence type="ECO:0000256" key="1">
    <source>
        <dbReference type="ARBA" id="ARBA00004123"/>
    </source>
</evidence>
<dbReference type="GO" id="GO:0000977">
    <property type="term" value="F:RNA polymerase II transcription regulatory region sequence-specific DNA binding"/>
    <property type="evidence" value="ECO:0007669"/>
    <property type="project" value="TreeGrafter"/>
</dbReference>
<organism evidence="8 9">
    <name type="scientific">Rhamnusium bicolor</name>
    <dbReference type="NCBI Taxonomy" id="1586634"/>
    <lineage>
        <taxon>Eukaryota</taxon>
        <taxon>Metazoa</taxon>
        <taxon>Ecdysozoa</taxon>
        <taxon>Arthropoda</taxon>
        <taxon>Hexapoda</taxon>
        <taxon>Insecta</taxon>
        <taxon>Pterygota</taxon>
        <taxon>Neoptera</taxon>
        <taxon>Endopterygota</taxon>
        <taxon>Coleoptera</taxon>
        <taxon>Polyphaga</taxon>
        <taxon>Cucujiformia</taxon>
        <taxon>Chrysomeloidea</taxon>
        <taxon>Cerambycidae</taxon>
        <taxon>Lepturinae</taxon>
        <taxon>Rhagiini</taxon>
        <taxon>Rhamnusium</taxon>
    </lineage>
</organism>
<dbReference type="GO" id="GO:0000981">
    <property type="term" value="F:DNA-binding transcription factor activity, RNA polymerase II-specific"/>
    <property type="evidence" value="ECO:0007669"/>
    <property type="project" value="TreeGrafter"/>
</dbReference>
<protein>
    <recommendedName>
        <fullName evidence="7">PAS domain-containing protein</fullName>
    </recommendedName>
</protein>
<keyword evidence="5" id="KW-0539">Nucleus</keyword>
<keyword evidence="4" id="KW-0804">Transcription</keyword>
<dbReference type="Pfam" id="PF08447">
    <property type="entry name" value="PAS_3"/>
    <property type="match status" value="1"/>
</dbReference>
<comment type="subcellular location">
    <subcellularLocation>
        <location evidence="1">Nucleus</location>
    </subcellularLocation>
</comment>
<accession>A0AAV8ZGV5</accession>
<evidence type="ECO:0000256" key="6">
    <source>
        <dbReference type="SAM" id="MobiDB-lite"/>
    </source>
</evidence>
<dbReference type="InterPro" id="IPR000014">
    <property type="entry name" value="PAS"/>
</dbReference>
<comment type="caution">
    <text evidence="8">The sequence shown here is derived from an EMBL/GenBank/DDBJ whole genome shotgun (WGS) entry which is preliminary data.</text>
</comment>
<dbReference type="Pfam" id="PF02826">
    <property type="entry name" value="2-Hacid_dh_C"/>
    <property type="match status" value="1"/>
</dbReference>
<feature type="domain" description="PAS" evidence="7">
    <location>
        <begin position="205"/>
        <end position="260"/>
    </location>
</feature>
<gene>
    <name evidence="8" type="ORF">NQ314_005524</name>
</gene>
<dbReference type="InterPro" id="IPR036291">
    <property type="entry name" value="NAD(P)-bd_dom_sf"/>
</dbReference>
<dbReference type="Gene3D" id="3.40.50.720">
    <property type="entry name" value="NAD(P)-binding Rossmann-like Domain"/>
    <property type="match status" value="2"/>
</dbReference>
<proteinExistence type="predicted"/>
<dbReference type="SUPFAM" id="SSF51735">
    <property type="entry name" value="NAD(P)-binding Rossmann-fold domains"/>
    <property type="match status" value="1"/>
</dbReference>
<feature type="region of interest" description="Disordered" evidence="6">
    <location>
        <begin position="279"/>
        <end position="303"/>
    </location>
</feature>
<dbReference type="SUPFAM" id="SSF55785">
    <property type="entry name" value="PYP-like sensor domain (PAS domain)"/>
    <property type="match status" value="1"/>
</dbReference>
<evidence type="ECO:0000259" key="7">
    <source>
        <dbReference type="PROSITE" id="PS50112"/>
    </source>
</evidence>
<dbReference type="InterPro" id="IPR006140">
    <property type="entry name" value="D-isomer_DH_NAD-bd"/>
</dbReference>
<dbReference type="EMBL" id="JANEYF010001524">
    <property type="protein sequence ID" value="KAJ8963624.1"/>
    <property type="molecule type" value="Genomic_DNA"/>
</dbReference>
<evidence type="ECO:0000256" key="2">
    <source>
        <dbReference type="ARBA" id="ARBA00023015"/>
    </source>
</evidence>
<keyword evidence="9" id="KW-1185">Reference proteome</keyword>
<evidence type="ECO:0000313" key="8">
    <source>
        <dbReference type="EMBL" id="KAJ8963624.1"/>
    </source>
</evidence>
<name>A0AAV8ZGV5_9CUCU</name>
<dbReference type="PROSITE" id="PS50112">
    <property type="entry name" value="PAS"/>
    <property type="match status" value="1"/>
</dbReference>
<dbReference type="GO" id="GO:0005634">
    <property type="term" value="C:nucleus"/>
    <property type="evidence" value="ECO:0007669"/>
    <property type="project" value="UniProtKB-SubCell"/>
</dbReference>
<dbReference type="PANTHER" id="PTHR23043:SF36">
    <property type="entry name" value="PROTEIN SINGLE-MINDED"/>
    <property type="match status" value="1"/>
</dbReference>
<keyword evidence="3" id="KW-0238">DNA-binding</keyword>
<keyword evidence="2" id="KW-0805">Transcription regulation</keyword>
<evidence type="ECO:0000256" key="3">
    <source>
        <dbReference type="ARBA" id="ARBA00023125"/>
    </source>
</evidence>
<dbReference type="GO" id="GO:0010557">
    <property type="term" value="P:positive regulation of macromolecule biosynthetic process"/>
    <property type="evidence" value="ECO:0007669"/>
    <property type="project" value="UniProtKB-ARBA"/>
</dbReference>
<dbReference type="AlphaFoldDB" id="A0AAV8ZGV5"/>
<evidence type="ECO:0000256" key="4">
    <source>
        <dbReference type="ARBA" id="ARBA00023163"/>
    </source>
</evidence>
<dbReference type="CDD" id="cd00130">
    <property type="entry name" value="PAS"/>
    <property type="match status" value="1"/>
</dbReference>
<dbReference type="InterPro" id="IPR013655">
    <property type="entry name" value="PAS_fold_3"/>
</dbReference>
<evidence type="ECO:0000313" key="9">
    <source>
        <dbReference type="Proteomes" id="UP001162156"/>
    </source>
</evidence>
<dbReference type="SMART" id="SM00091">
    <property type="entry name" value="PAS"/>
    <property type="match status" value="1"/>
</dbReference>